<evidence type="ECO:0000313" key="4">
    <source>
        <dbReference type="EMBL" id="SFE02204.1"/>
    </source>
</evidence>
<dbReference type="KEGG" id="pcq:PcP3B5_33270"/>
<dbReference type="Proteomes" id="UP000183385">
    <property type="component" value="Unassembled WGS sequence"/>
</dbReference>
<proteinExistence type="predicted"/>
<reference evidence="3" key="3">
    <citation type="submission" date="2023-03" db="EMBL/GenBank/DDBJ databases">
        <title>Draft assemblies of triclosan tolerant bacteria isolated from returned activated sludge.</title>
        <authorList>
            <person name="Van Hamelsveld S."/>
        </authorList>
    </citation>
    <scope>NUCLEOTIDE SEQUENCE</scope>
    <source>
        <strain evidence="3">GW210015_S63</strain>
    </source>
</reference>
<dbReference type="Proteomes" id="UP001220662">
    <property type="component" value="Unassembled WGS sequence"/>
</dbReference>
<dbReference type="EMBL" id="JARJLR010000007">
    <property type="protein sequence ID" value="MDF3840184.1"/>
    <property type="molecule type" value="Genomic_DNA"/>
</dbReference>
<dbReference type="GeneID" id="72996402"/>
<dbReference type="Gene3D" id="3.30.10.10">
    <property type="entry name" value="Trypsin Inhibitor V, subunit A"/>
    <property type="match status" value="1"/>
</dbReference>
<dbReference type="PANTHER" id="PTHR39600">
    <property type="entry name" value="PEPTIDASE INHIBITOR I78 FAMILY PROTEIN"/>
    <property type="match status" value="1"/>
</dbReference>
<gene>
    <name evidence="2" type="ORF">A9C11_14825</name>
    <name evidence="3" type="ORF">P3W55_00500</name>
    <name evidence="4" type="ORF">SAMN05216577_15522</name>
</gene>
<protein>
    <submittedName>
        <fullName evidence="3">I78 family peptidase inhibitor</fullName>
    </submittedName>
    <submittedName>
        <fullName evidence="4">Peptidase inhibitor I78 family protein</fullName>
    </submittedName>
</protein>
<dbReference type="RefSeq" id="WP_009622335.1">
    <property type="nucleotide sequence ID" value="NZ_BDGS01000001.1"/>
</dbReference>
<dbReference type="OrthoDB" id="7917348at2"/>
<dbReference type="EMBL" id="CP015878">
    <property type="protein sequence ID" value="ANI15179.1"/>
    <property type="molecule type" value="Genomic_DNA"/>
</dbReference>
<dbReference type="AlphaFoldDB" id="A0A127MTZ9"/>
<evidence type="ECO:0000313" key="2">
    <source>
        <dbReference type="EMBL" id="ANI15179.1"/>
    </source>
</evidence>
<reference evidence="2 5" key="1">
    <citation type="submission" date="2016-05" db="EMBL/GenBank/DDBJ databases">
        <title>Genome Sequence of Pseudomonas citronellolis Strain SJTE-3, an Estrogens and Persistent Organic Pollutants degradation strain.</title>
        <authorList>
            <person name="Liang R."/>
        </authorList>
    </citation>
    <scope>NUCLEOTIDE SEQUENCE [LARGE SCALE GENOMIC DNA]</scope>
    <source>
        <strain evidence="2 5">SJTE-3</strain>
    </source>
</reference>
<evidence type="ECO:0000313" key="5">
    <source>
        <dbReference type="Proteomes" id="UP000077748"/>
    </source>
</evidence>
<keyword evidence="1" id="KW-0732">Signal</keyword>
<dbReference type="InterPro" id="IPR021719">
    <property type="entry name" value="Prot_inh_I78"/>
</dbReference>
<keyword evidence="6" id="KW-1185">Reference proteome</keyword>
<evidence type="ECO:0000313" key="3">
    <source>
        <dbReference type="EMBL" id="MDF3840184.1"/>
    </source>
</evidence>
<dbReference type="Pfam" id="PF11720">
    <property type="entry name" value="Inhibitor_I78"/>
    <property type="match status" value="1"/>
</dbReference>
<reference evidence="4 6" key="2">
    <citation type="submission" date="2016-10" db="EMBL/GenBank/DDBJ databases">
        <authorList>
            <person name="Varghese N."/>
            <person name="Submissions S."/>
        </authorList>
    </citation>
    <scope>NUCLEOTIDE SEQUENCE [LARGE SCALE GENOMIC DNA]</scope>
    <source>
        <strain evidence="4 6">LMG 18378</strain>
    </source>
</reference>
<name>A0A127MTZ9_9PSED</name>
<dbReference type="PROSITE" id="PS51257">
    <property type="entry name" value="PROKAR_LIPOPROTEIN"/>
    <property type="match status" value="1"/>
</dbReference>
<feature type="chain" id="PRO_5011872408" evidence="1">
    <location>
        <begin position="24"/>
        <end position="104"/>
    </location>
</feature>
<feature type="signal peptide" evidence="1">
    <location>
        <begin position="1"/>
        <end position="23"/>
    </location>
</feature>
<evidence type="ECO:0000256" key="1">
    <source>
        <dbReference type="SAM" id="SignalP"/>
    </source>
</evidence>
<dbReference type="Proteomes" id="UP000077748">
    <property type="component" value="Chromosome"/>
</dbReference>
<evidence type="ECO:0000313" key="6">
    <source>
        <dbReference type="Proteomes" id="UP000183385"/>
    </source>
</evidence>
<sequence>MPLNRALPAMLFGAILLAGCSSADKPAESPAAAAPETGRCNAGAVQSLVGKPLSQALVEQARRDSGAQSARALHPHDAVTLEYNSQRLNINVDDSEIVRGLNCG</sequence>
<dbReference type="STRING" id="53408.A9C11_14825"/>
<accession>A0A127MTZ9</accession>
<dbReference type="EMBL" id="FOLS01000055">
    <property type="protein sequence ID" value="SFE02204.1"/>
    <property type="molecule type" value="Genomic_DNA"/>
</dbReference>
<dbReference type="PANTHER" id="PTHR39600:SF1">
    <property type="entry name" value="PEPTIDASE INHIBITOR I78 FAMILY PROTEIN"/>
    <property type="match status" value="1"/>
</dbReference>
<organism evidence="2 5">
    <name type="scientific">Pseudomonas citronellolis</name>
    <dbReference type="NCBI Taxonomy" id="53408"/>
    <lineage>
        <taxon>Bacteria</taxon>
        <taxon>Pseudomonadati</taxon>
        <taxon>Pseudomonadota</taxon>
        <taxon>Gammaproteobacteria</taxon>
        <taxon>Pseudomonadales</taxon>
        <taxon>Pseudomonadaceae</taxon>
        <taxon>Pseudomonas</taxon>
    </lineage>
</organism>